<evidence type="ECO:0000313" key="4">
    <source>
        <dbReference type="RefSeq" id="XP_015872526.2"/>
    </source>
</evidence>
<dbReference type="PANTHER" id="PTHR48006">
    <property type="entry name" value="LEUCINE-RICH REPEAT-CONTAINING PROTEIN DDB_G0281931-RELATED"/>
    <property type="match status" value="1"/>
</dbReference>
<protein>
    <submittedName>
        <fullName evidence="4">Probably inactive leucine-rich repeat receptor-like protein kinase At5g48380</fullName>
    </submittedName>
</protein>
<dbReference type="RefSeq" id="XP_015872526.2">
    <property type="nucleotide sequence ID" value="XM_016017040.4"/>
</dbReference>
<reference evidence="4" key="1">
    <citation type="submission" date="2025-08" db="UniProtKB">
        <authorList>
            <consortium name="RefSeq"/>
        </authorList>
    </citation>
    <scope>IDENTIFICATION</scope>
    <source>
        <tissue evidence="4">Seedling</tissue>
    </source>
</reference>
<dbReference type="InterPro" id="IPR000719">
    <property type="entry name" value="Prot_kinase_dom"/>
</dbReference>
<dbReference type="AlphaFoldDB" id="A0A6P3Z4R8"/>
<dbReference type="Pfam" id="PF07714">
    <property type="entry name" value="PK_Tyr_Ser-Thr"/>
    <property type="match status" value="1"/>
</dbReference>
<dbReference type="GO" id="GO:0004674">
    <property type="term" value="F:protein serine/threonine kinase activity"/>
    <property type="evidence" value="ECO:0007669"/>
    <property type="project" value="UniProtKB-KW"/>
</dbReference>
<evidence type="ECO:0000313" key="3">
    <source>
        <dbReference type="Proteomes" id="UP001652623"/>
    </source>
</evidence>
<dbReference type="SUPFAM" id="SSF56112">
    <property type="entry name" value="Protein kinase-like (PK-like)"/>
    <property type="match status" value="1"/>
</dbReference>
<dbReference type="InParanoid" id="A0A6P3Z4R8"/>
<evidence type="ECO:0000256" key="1">
    <source>
        <dbReference type="ARBA" id="ARBA00004479"/>
    </source>
</evidence>
<dbReference type="KEGG" id="zju:107409612"/>
<comment type="subcellular location">
    <subcellularLocation>
        <location evidence="1">Membrane</location>
        <topology evidence="1">Single-pass type I membrane protein</topology>
    </subcellularLocation>
</comment>
<dbReference type="InterPro" id="IPR011009">
    <property type="entry name" value="Kinase-like_dom_sf"/>
</dbReference>
<accession>A0A6P3Z4R8</accession>
<proteinExistence type="predicted"/>
<dbReference type="Proteomes" id="UP001652623">
    <property type="component" value="Chromosome 4"/>
</dbReference>
<organism evidence="3 4">
    <name type="scientific">Ziziphus jujuba</name>
    <name type="common">Chinese jujube</name>
    <name type="synonym">Ziziphus sativa</name>
    <dbReference type="NCBI Taxonomy" id="326968"/>
    <lineage>
        <taxon>Eukaryota</taxon>
        <taxon>Viridiplantae</taxon>
        <taxon>Streptophyta</taxon>
        <taxon>Embryophyta</taxon>
        <taxon>Tracheophyta</taxon>
        <taxon>Spermatophyta</taxon>
        <taxon>Magnoliopsida</taxon>
        <taxon>eudicotyledons</taxon>
        <taxon>Gunneridae</taxon>
        <taxon>Pentapetalae</taxon>
        <taxon>rosids</taxon>
        <taxon>fabids</taxon>
        <taxon>Rosales</taxon>
        <taxon>Rhamnaceae</taxon>
        <taxon>Paliureae</taxon>
        <taxon>Ziziphus</taxon>
    </lineage>
</organism>
<dbReference type="Gene3D" id="1.10.510.10">
    <property type="entry name" value="Transferase(Phosphotransferase) domain 1"/>
    <property type="match status" value="1"/>
</dbReference>
<feature type="domain" description="Protein kinase" evidence="2">
    <location>
        <begin position="1"/>
        <end position="185"/>
    </location>
</feature>
<dbReference type="PROSITE" id="PS50011">
    <property type="entry name" value="PROTEIN_KINASE_DOM"/>
    <property type="match status" value="1"/>
</dbReference>
<dbReference type="PANTHER" id="PTHR48006:SF88">
    <property type="entry name" value="LRR RECEPTOR-LIKE KINASE FAMILY PROTEIN"/>
    <property type="match status" value="1"/>
</dbReference>
<dbReference type="InterPro" id="IPR051824">
    <property type="entry name" value="LRR_Rcpt-Like_S/T_Kinase"/>
</dbReference>
<dbReference type="GeneID" id="107409612"/>
<evidence type="ECO:0000259" key="2">
    <source>
        <dbReference type="PROSITE" id="PS50011"/>
    </source>
</evidence>
<gene>
    <name evidence="4" type="primary">LOC107409612</name>
</gene>
<sequence>MSNGNLYDWLHHPAQGHEVMIMEWPLRVKIAVGIARGLAWLHHNCNLKTVHLNLNSNCILLDQNFEPKISNLMDPNHPNSSRIKRAISGDEIQEMDGLEKEDVYRFGIVLLELITLKEPSPMTLVEWVGQLLSSASAGFYHGIDGSLVGKGFNCEIIRFLRVVAECVQPFPDERPTMLQVQQKLIVVGDRYGLT</sequence>
<name>A0A6P3Z4R8_ZIZJJ</name>
<dbReference type="GO" id="GO:0005524">
    <property type="term" value="F:ATP binding"/>
    <property type="evidence" value="ECO:0007669"/>
    <property type="project" value="UniProtKB-KW"/>
</dbReference>
<dbReference type="InterPro" id="IPR001245">
    <property type="entry name" value="Ser-Thr/Tyr_kinase_cat_dom"/>
</dbReference>
<keyword evidence="3" id="KW-1185">Reference proteome</keyword>